<proteinExistence type="predicted"/>
<dbReference type="GO" id="GO:0009055">
    <property type="term" value="F:electron transfer activity"/>
    <property type="evidence" value="ECO:0007669"/>
    <property type="project" value="TreeGrafter"/>
</dbReference>
<dbReference type="Proteomes" id="UP000474778">
    <property type="component" value="Unassembled WGS sequence"/>
</dbReference>
<keyword evidence="1" id="KW-0560">Oxidoreductase</keyword>
<dbReference type="Gene3D" id="3.40.50.360">
    <property type="match status" value="1"/>
</dbReference>
<evidence type="ECO:0000256" key="1">
    <source>
        <dbReference type="ARBA" id="ARBA00023002"/>
    </source>
</evidence>
<dbReference type="InterPro" id="IPR029039">
    <property type="entry name" value="Flavoprotein-like_sf"/>
</dbReference>
<dbReference type="InterPro" id="IPR003680">
    <property type="entry name" value="Flavodoxin_fold"/>
</dbReference>
<sequence>MSEQQQAVLLLLAHPSQHRSEVNLPLFELAKKIPGVTTVDLYGEYPEFDIDIEREQQRLLAHDVVIFQFPLYWYSTPAILKEWQDLVLEYGFAYGTDGNALKGKRFFCAITAGGKEEAYQAEGYNHFTLRQLLAPLEQTASLTGMRYLPPFALFGARTAVEDGLMALHLEEWRELLTALVAGKLNRRLAARLEKLNGHLDQIITG</sequence>
<dbReference type="SUPFAM" id="SSF52218">
    <property type="entry name" value="Flavoproteins"/>
    <property type="match status" value="1"/>
</dbReference>
<accession>A0A6L7HVM9</accession>
<keyword evidence="4" id="KW-1185">Reference proteome</keyword>
<protein>
    <submittedName>
        <fullName evidence="3">Flavodoxin family protein</fullName>
    </submittedName>
</protein>
<reference evidence="3 4" key="1">
    <citation type="submission" date="2019-12" db="EMBL/GenBank/DDBJ databases">
        <title>Shewanella insulae sp. nov., isolated from a tidal flat.</title>
        <authorList>
            <person name="Yoon J.-H."/>
        </authorList>
    </citation>
    <scope>NUCLEOTIDE SEQUENCE [LARGE SCALE GENOMIC DNA]</scope>
    <source>
        <strain evidence="3 4">JBTF-M18</strain>
    </source>
</reference>
<dbReference type="GO" id="GO:0010181">
    <property type="term" value="F:FMN binding"/>
    <property type="evidence" value="ECO:0007669"/>
    <property type="project" value="TreeGrafter"/>
</dbReference>
<organism evidence="3 4">
    <name type="scientific">Shewanella insulae</name>
    <dbReference type="NCBI Taxonomy" id="2681496"/>
    <lineage>
        <taxon>Bacteria</taxon>
        <taxon>Pseudomonadati</taxon>
        <taxon>Pseudomonadota</taxon>
        <taxon>Gammaproteobacteria</taxon>
        <taxon>Alteromonadales</taxon>
        <taxon>Shewanellaceae</taxon>
        <taxon>Shewanella</taxon>
    </lineage>
</organism>
<dbReference type="Pfam" id="PF02525">
    <property type="entry name" value="Flavodoxin_2"/>
    <property type="match status" value="1"/>
</dbReference>
<gene>
    <name evidence="3" type="ORF">GNT65_06700</name>
</gene>
<dbReference type="AlphaFoldDB" id="A0A6L7HVM9"/>
<dbReference type="RefSeq" id="WP_160794580.1">
    <property type="nucleotide sequence ID" value="NZ_WRPA01000004.1"/>
</dbReference>
<evidence type="ECO:0000313" key="3">
    <source>
        <dbReference type="EMBL" id="MXR68366.1"/>
    </source>
</evidence>
<dbReference type="GO" id="GO:0003955">
    <property type="term" value="F:NAD(P)H dehydrogenase (quinone) activity"/>
    <property type="evidence" value="ECO:0007669"/>
    <property type="project" value="TreeGrafter"/>
</dbReference>
<name>A0A6L7HVM9_9GAMM</name>
<dbReference type="PANTHER" id="PTHR47307">
    <property type="entry name" value="GLUTATHIONE-REGULATED POTASSIUM-EFFLUX SYSTEM ANCILLARY PROTEIN KEFG"/>
    <property type="match status" value="1"/>
</dbReference>
<evidence type="ECO:0000313" key="4">
    <source>
        <dbReference type="Proteomes" id="UP000474778"/>
    </source>
</evidence>
<dbReference type="InterPro" id="IPR046980">
    <property type="entry name" value="KefG/KefF"/>
</dbReference>
<evidence type="ECO:0000259" key="2">
    <source>
        <dbReference type="Pfam" id="PF02525"/>
    </source>
</evidence>
<feature type="domain" description="Flavodoxin-like fold" evidence="2">
    <location>
        <begin position="8"/>
        <end position="175"/>
    </location>
</feature>
<comment type="caution">
    <text evidence="3">The sequence shown here is derived from an EMBL/GenBank/DDBJ whole genome shotgun (WGS) entry which is preliminary data.</text>
</comment>
<dbReference type="EMBL" id="WRPA01000004">
    <property type="protein sequence ID" value="MXR68366.1"/>
    <property type="molecule type" value="Genomic_DNA"/>
</dbReference>
<dbReference type="PANTHER" id="PTHR47307:SF1">
    <property type="entry name" value="GLUTATHIONE-REGULATED POTASSIUM-EFFLUX SYSTEM ANCILLARY PROTEIN KEFG"/>
    <property type="match status" value="1"/>
</dbReference>